<keyword evidence="15" id="KW-1185">Reference proteome</keyword>
<evidence type="ECO:0000256" key="7">
    <source>
        <dbReference type="ARBA" id="ARBA00022692"/>
    </source>
</evidence>
<dbReference type="GO" id="GO:0004581">
    <property type="term" value="F:dolichyl-phosphate beta-glucosyltransferase activity"/>
    <property type="evidence" value="ECO:0007669"/>
    <property type="project" value="UniProtKB-EC"/>
</dbReference>
<comment type="caution">
    <text evidence="14">The sequence shown here is derived from an EMBL/GenBank/DDBJ whole genome shotgun (WGS) entry which is preliminary data.</text>
</comment>
<comment type="similarity">
    <text evidence="3">Belongs to the glycosyltransferase 2 family.</text>
</comment>
<dbReference type="STRING" id="229921.ADN01_08625"/>
<name>A0A0P6YEE0_9CHLR</name>
<dbReference type="Proteomes" id="UP000050501">
    <property type="component" value="Unassembled WGS sequence"/>
</dbReference>
<dbReference type="InterPro" id="IPR001173">
    <property type="entry name" value="Glyco_trans_2-like"/>
</dbReference>
<evidence type="ECO:0000256" key="6">
    <source>
        <dbReference type="ARBA" id="ARBA00022679"/>
    </source>
</evidence>
<feature type="domain" description="Glycosyltransferase 2-like" evidence="13">
    <location>
        <begin position="10"/>
        <end position="175"/>
    </location>
</feature>
<comment type="pathway">
    <text evidence="2">Protein modification; protein glycosylation.</text>
</comment>
<accession>A0A0P6YEE0</accession>
<evidence type="ECO:0000256" key="12">
    <source>
        <dbReference type="ARBA" id="ARBA00045097"/>
    </source>
</evidence>
<dbReference type="SUPFAM" id="SSF53448">
    <property type="entry name" value="Nucleotide-diphospho-sugar transferases"/>
    <property type="match status" value="1"/>
</dbReference>
<evidence type="ECO:0000256" key="4">
    <source>
        <dbReference type="ARBA" id="ARBA00012583"/>
    </source>
</evidence>
<evidence type="ECO:0000256" key="9">
    <source>
        <dbReference type="ARBA" id="ARBA00022968"/>
    </source>
</evidence>
<reference evidence="14 15" key="1">
    <citation type="submission" date="2015-07" db="EMBL/GenBank/DDBJ databases">
        <title>Genome sequence of Levilinea saccharolytica DSM 16555.</title>
        <authorList>
            <person name="Hemp J."/>
            <person name="Ward L.M."/>
            <person name="Pace L.A."/>
            <person name="Fischer W.W."/>
        </authorList>
    </citation>
    <scope>NUCLEOTIDE SEQUENCE [LARGE SCALE GENOMIC DNA]</scope>
    <source>
        <strain evidence="14 15">KIBI-1</strain>
    </source>
</reference>
<evidence type="ECO:0000256" key="1">
    <source>
        <dbReference type="ARBA" id="ARBA00004389"/>
    </source>
</evidence>
<organism evidence="14 15">
    <name type="scientific">Levilinea saccharolytica</name>
    <dbReference type="NCBI Taxonomy" id="229921"/>
    <lineage>
        <taxon>Bacteria</taxon>
        <taxon>Bacillati</taxon>
        <taxon>Chloroflexota</taxon>
        <taxon>Anaerolineae</taxon>
        <taxon>Anaerolineales</taxon>
        <taxon>Anaerolineaceae</taxon>
        <taxon>Levilinea</taxon>
    </lineage>
</organism>
<evidence type="ECO:0000256" key="3">
    <source>
        <dbReference type="ARBA" id="ARBA00006739"/>
    </source>
</evidence>
<evidence type="ECO:0000256" key="11">
    <source>
        <dbReference type="ARBA" id="ARBA00023136"/>
    </source>
</evidence>
<keyword evidence="5" id="KW-0328">Glycosyltransferase</keyword>
<dbReference type="GO" id="GO:0006487">
    <property type="term" value="P:protein N-linked glycosylation"/>
    <property type="evidence" value="ECO:0007669"/>
    <property type="project" value="TreeGrafter"/>
</dbReference>
<proteinExistence type="inferred from homology"/>
<dbReference type="Gene3D" id="3.90.550.10">
    <property type="entry name" value="Spore Coat Polysaccharide Biosynthesis Protein SpsA, Chain A"/>
    <property type="match status" value="1"/>
</dbReference>
<keyword evidence="7" id="KW-0812">Transmembrane</keyword>
<comment type="catalytic activity">
    <reaction evidence="12">
        <text>a di-trans,poly-cis-dolichyl phosphate + UDP-alpha-D-glucose = a di-trans,poly-cis-dolichyl beta-D-glucosyl phosphate + UDP</text>
        <dbReference type="Rhea" id="RHEA:15401"/>
        <dbReference type="Rhea" id="RHEA-COMP:19498"/>
        <dbReference type="Rhea" id="RHEA-COMP:19502"/>
        <dbReference type="ChEBI" id="CHEBI:57525"/>
        <dbReference type="ChEBI" id="CHEBI:57683"/>
        <dbReference type="ChEBI" id="CHEBI:58223"/>
        <dbReference type="ChEBI" id="CHEBI:58885"/>
        <dbReference type="EC" id="2.4.1.117"/>
    </reaction>
    <physiologicalReaction direction="left-to-right" evidence="12">
        <dbReference type="Rhea" id="RHEA:15402"/>
    </physiologicalReaction>
</comment>
<dbReference type="PANTHER" id="PTHR10859:SF91">
    <property type="entry name" value="DOLICHYL-PHOSPHATE BETA-GLUCOSYLTRANSFERASE"/>
    <property type="match status" value="1"/>
</dbReference>
<evidence type="ECO:0000259" key="13">
    <source>
        <dbReference type="Pfam" id="PF00535"/>
    </source>
</evidence>
<comment type="subcellular location">
    <subcellularLocation>
        <location evidence="1">Endoplasmic reticulum membrane</location>
        <topology evidence="1">Single-pass membrane protein</topology>
    </subcellularLocation>
</comment>
<dbReference type="OrthoDB" id="9810303at2"/>
<dbReference type="EMBL" id="LGCM01000032">
    <property type="protein sequence ID" value="KPL83339.1"/>
    <property type="molecule type" value="Genomic_DNA"/>
</dbReference>
<evidence type="ECO:0000313" key="15">
    <source>
        <dbReference type="Proteomes" id="UP000050501"/>
    </source>
</evidence>
<protein>
    <recommendedName>
        <fullName evidence="4">dolichyl-phosphate beta-glucosyltransferase</fullName>
        <ecNumber evidence="4">2.4.1.117</ecNumber>
    </recommendedName>
</protein>
<evidence type="ECO:0000256" key="8">
    <source>
        <dbReference type="ARBA" id="ARBA00022824"/>
    </source>
</evidence>
<dbReference type="CDD" id="cd04188">
    <property type="entry name" value="DPG_synthase"/>
    <property type="match status" value="1"/>
</dbReference>
<dbReference type="InterPro" id="IPR035518">
    <property type="entry name" value="DPG_synthase"/>
</dbReference>
<dbReference type="Pfam" id="PF00535">
    <property type="entry name" value="Glycos_transf_2"/>
    <property type="match status" value="1"/>
</dbReference>
<dbReference type="AlphaFoldDB" id="A0A0P6YEE0"/>
<keyword evidence="6 14" id="KW-0808">Transferase</keyword>
<evidence type="ECO:0000313" key="14">
    <source>
        <dbReference type="EMBL" id="KPL83339.1"/>
    </source>
</evidence>
<gene>
    <name evidence="14" type="ORF">ADN01_08625</name>
</gene>
<evidence type="ECO:0000256" key="5">
    <source>
        <dbReference type="ARBA" id="ARBA00022676"/>
    </source>
</evidence>
<evidence type="ECO:0000256" key="2">
    <source>
        <dbReference type="ARBA" id="ARBA00004922"/>
    </source>
</evidence>
<keyword evidence="8" id="KW-0256">Endoplasmic reticulum</keyword>
<dbReference type="PANTHER" id="PTHR10859">
    <property type="entry name" value="GLYCOSYL TRANSFERASE"/>
    <property type="match status" value="1"/>
</dbReference>
<dbReference type="EC" id="2.4.1.117" evidence="4"/>
<sequence length="244" mass="27871">MLVLTNPLLSIVIPAHNEESRLPDTLDKIDAFLQTQPYSAEVVIVENGSSDRTLALAQEYAQRRPYIRALHEEGRGKGLAVRRGMLEAVGDYRFICDADLSMPIEQVNRFLPPQCHQEIAIASREAPGAVRHGEPPYRHFVGRVFNTMVRIIALHSLQDTQCGFKCFSAAAAEDLFPYQITNGWTFDVEVLFIARKRGYKIVEVPIDWYYSPHSKINVLRDSIHMGLDLLTIRWYGLQGRYRRV</sequence>
<keyword evidence="10" id="KW-1133">Transmembrane helix</keyword>
<evidence type="ECO:0000256" key="10">
    <source>
        <dbReference type="ARBA" id="ARBA00022989"/>
    </source>
</evidence>
<keyword evidence="11" id="KW-0472">Membrane</keyword>
<keyword evidence="9" id="KW-0735">Signal-anchor</keyword>
<dbReference type="InterPro" id="IPR029044">
    <property type="entry name" value="Nucleotide-diphossugar_trans"/>
</dbReference>